<evidence type="ECO:0000313" key="3">
    <source>
        <dbReference type="EMBL" id="MDB2000533.1"/>
    </source>
</evidence>
<evidence type="ECO:0000313" key="4">
    <source>
        <dbReference type="Proteomes" id="UP001203136"/>
    </source>
</evidence>
<dbReference type="PROSITE" id="PS51257">
    <property type="entry name" value="PROKAR_LIPOPROTEIN"/>
    <property type="match status" value="1"/>
</dbReference>
<dbReference type="Proteomes" id="UP001300871">
    <property type="component" value="Unassembled WGS sequence"/>
</dbReference>
<dbReference type="GeneID" id="57968347"/>
<proteinExistence type="predicted"/>
<dbReference type="InterPro" id="IPR046720">
    <property type="entry name" value="DUF6612"/>
</dbReference>
<evidence type="ECO:0008006" key="5">
    <source>
        <dbReference type="Google" id="ProtNLM"/>
    </source>
</evidence>
<dbReference type="RefSeq" id="WP_003498346.1">
    <property type="nucleotide sequence ID" value="NZ_BAABZD010000005.1"/>
</dbReference>
<sequence length="259" mass="28845">MKKMIKTAAVIMSTIMVFSMTACAKKADPKEVFDAAVKKNSELTSLDMDTTMKMTMTQGEETMDITVDMNMKMSNMNEDSMQYLADTKTSLMGQSMDARIFYKDGYYYMDGMGQKIKYPMDLTELMESVKQSTESTNLQSEQMKEITMAKEGDSTILTFTADPEKMNAYLSEVMGSMSGMGTMDGMEMTFKEASGTYTVNKDGFYTDMTMKMSVDMAMEGESISMVLDLTGKVNNPGQDVTVELPDTEGYTEVEMPAAQ</sequence>
<feature type="signal peptide" evidence="1">
    <location>
        <begin position="1"/>
        <end position="24"/>
    </location>
</feature>
<gene>
    <name evidence="2" type="ORF">K5I21_25305</name>
    <name evidence="3" type="ORF">PM006_10020</name>
</gene>
<evidence type="ECO:0000313" key="2">
    <source>
        <dbReference type="EMBL" id="MCK0089128.1"/>
    </source>
</evidence>
<name>A0AAW6AVC4_CLOSY</name>
<organism evidence="2 4">
    <name type="scientific">Clostridium symbiosum</name>
    <name type="common">Bacteroides symbiosus</name>
    <dbReference type="NCBI Taxonomy" id="1512"/>
    <lineage>
        <taxon>Bacteria</taxon>
        <taxon>Bacillati</taxon>
        <taxon>Bacillota</taxon>
        <taxon>Clostridia</taxon>
        <taxon>Lachnospirales</taxon>
        <taxon>Lachnospiraceae</taxon>
        <taxon>Otoolea</taxon>
    </lineage>
</organism>
<protein>
    <recommendedName>
        <fullName evidence="5">Lipoprotein</fullName>
    </recommendedName>
</protein>
<evidence type="ECO:0000256" key="1">
    <source>
        <dbReference type="SAM" id="SignalP"/>
    </source>
</evidence>
<dbReference type="EMBL" id="JAQLGM010000021">
    <property type="protein sequence ID" value="MDB2000533.1"/>
    <property type="molecule type" value="Genomic_DNA"/>
</dbReference>
<reference evidence="2" key="1">
    <citation type="journal article" date="2022" name="Cell Host Microbe">
        <title>Colonization of the live biotherapeutic product VE303 and modulation of the microbiota and metabolites in healthy volunteers.</title>
        <authorList>
            <person name="Dsouza M."/>
            <person name="Menon R."/>
            <person name="Crossette E."/>
            <person name="Bhattarai S.K."/>
            <person name="Schneider J."/>
            <person name="Kim Y.G."/>
            <person name="Reddy S."/>
            <person name="Caballero S."/>
            <person name="Felix C."/>
            <person name="Cornacchione L."/>
            <person name="Hendrickson J."/>
            <person name="Watson A.R."/>
            <person name="Minot S.S."/>
            <person name="Greenfield N."/>
            <person name="Schopf L."/>
            <person name="Szabady R."/>
            <person name="Patarroyo J."/>
            <person name="Smith W."/>
            <person name="Harrison P."/>
            <person name="Kuijper E.J."/>
            <person name="Kelly C.P."/>
            <person name="Olle B."/>
            <person name="Bobilev D."/>
            <person name="Silber J.L."/>
            <person name="Bucci V."/>
            <person name="Roberts B."/>
            <person name="Faith J."/>
            <person name="Norman J.M."/>
        </authorList>
    </citation>
    <scope>NUCLEOTIDE SEQUENCE</scope>
    <source>
        <strain evidence="2">VE303-04</strain>
    </source>
</reference>
<dbReference type="Pfam" id="PF20316">
    <property type="entry name" value="DUF6612"/>
    <property type="match status" value="1"/>
</dbReference>
<reference evidence="3" key="2">
    <citation type="submission" date="2023-01" db="EMBL/GenBank/DDBJ databases">
        <title>Human gut microbiome strain richness.</title>
        <authorList>
            <person name="Chen-Liaw A."/>
        </authorList>
    </citation>
    <scope>NUCLEOTIDE SEQUENCE</scope>
    <source>
        <strain evidence="3">B1_m1001713B170214d0_201011</strain>
    </source>
</reference>
<dbReference type="Proteomes" id="UP001203136">
    <property type="component" value="Unassembled WGS sequence"/>
</dbReference>
<comment type="caution">
    <text evidence="2">The sequence shown here is derived from an EMBL/GenBank/DDBJ whole genome shotgun (WGS) entry which is preliminary data.</text>
</comment>
<dbReference type="EMBL" id="JAINVB010000002">
    <property type="protein sequence ID" value="MCK0089128.1"/>
    <property type="molecule type" value="Genomic_DNA"/>
</dbReference>
<dbReference type="AlphaFoldDB" id="A0AAW6AVC4"/>
<feature type="chain" id="PRO_5044477589" description="Lipoprotein" evidence="1">
    <location>
        <begin position="25"/>
        <end position="259"/>
    </location>
</feature>
<accession>A0AAW6AVC4</accession>
<keyword evidence="1" id="KW-0732">Signal</keyword>
<dbReference type="Gene3D" id="2.50.20.20">
    <property type="match status" value="1"/>
</dbReference>